<comment type="caution">
    <text evidence="2">The sequence shown here is derived from an EMBL/GenBank/DDBJ whole genome shotgun (WGS) entry which is preliminary data.</text>
</comment>
<evidence type="ECO:0000313" key="2">
    <source>
        <dbReference type="EMBL" id="GMN24669.1"/>
    </source>
</evidence>
<evidence type="ECO:0000313" key="3">
    <source>
        <dbReference type="Proteomes" id="UP001187192"/>
    </source>
</evidence>
<dbReference type="InterPro" id="IPR003441">
    <property type="entry name" value="NAC-dom"/>
</dbReference>
<gene>
    <name evidence="2" type="ORF">TIFTF001_000673</name>
</gene>
<dbReference type="AlphaFoldDB" id="A0AA88D1W8"/>
<dbReference type="GO" id="GO:0003677">
    <property type="term" value="F:DNA binding"/>
    <property type="evidence" value="ECO:0007669"/>
    <property type="project" value="InterPro"/>
</dbReference>
<organism evidence="2 3">
    <name type="scientific">Ficus carica</name>
    <name type="common">Common fig</name>
    <dbReference type="NCBI Taxonomy" id="3494"/>
    <lineage>
        <taxon>Eukaryota</taxon>
        <taxon>Viridiplantae</taxon>
        <taxon>Streptophyta</taxon>
        <taxon>Embryophyta</taxon>
        <taxon>Tracheophyta</taxon>
        <taxon>Spermatophyta</taxon>
        <taxon>Magnoliopsida</taxon>
        <taxon>eudicotyledons</taxon>
        <taxon>Gunneridae</taxon>
        <taxon>Pentapetalae</taxon>
        <taxon>rosids</taxon>
        <taxon>fabids</taxon>
        <taxon>Rosales</taxon>
        <taxon>Moraceae</taxon>
        <taxon>Ficeae</taxon>
        <taxon>Ficus</taxon>
    </lineage>
</organism>
<dbReference type="PROSITE" id="PS51005">
    <property type="entry name" value="NAC"/>
    <property type="match status" value="1"/>
</dbReference>
<protein>
    <recommendedName>
        <fullName evidence="1">NAC domain-containing protein</fullName>
    </recommendedName>
</protein>
<dbReference type="EMBL" id="BTGU01000001">
    <property type="protein sequence ID" value="GMN24669.1"/>
    <property type="molecule type" value="Genomic_DNA"/>
</dbReference>
<dbReference type="Proteomes" id="UP001187192">
    <property type="component" value="Unassembled WGS sequence"/>
</dbReference>
<sequence>MNEYRLLDSSIKPTKLKGSMRLDDWVLCRVRCKGYMAKKTGEIQDSQSTELIRCLPNTEEENFTSVKHDLMSDYMSKDCVLLAWILSGQSVPPVGTNIPTANFEASENSNSLNSLNYVNSCLVSPTDNNFSIMNGKTSKVQGYMDGKKKFAESDIYGYFRNQSQYHILNPNYPTDSIDKFQELNELALTSRYLS</sequence>
<feature type="domain" description="NAC" evidence="1">
    <location>
        <begin position="1"/>
        <end position="33"/>
    </location>
</feature>
<evidence type="ECO:0000259" key="1">
    <source>
        <dbReference type="PROSITE" id="PS51005"/>
    </source>
</evidence>
<dbReference type="GO" id="GO:0006355">
    <property type="term" value="P:regulation of DNA-templated transcription"/>
    <property type="evidence" value="ECO:0007669"/>
    <property type="project" value="InterPro"/>
</dbReference>
<keyword evidence="3" id="KW-1185">Reference proteome</keyword>
<reference evidence="2" key="1">
    <citation type="submission" date="2023-07" db="EMBL/GenBank/DDBJ databases">
        <title>draft genome sequence of fig (Ficus carica).</title>
        <authorList>
            <person name="Takahashi T."/>
            <person name="Nishimura K."/>
        </authorList>
    </citation>
    <scope>NUCLEOTIDE SEQUENCE</scope>
</reference>
<name>A0AA88D1W8_FICCA</name>
<proteinExistence type="predicted"/>
<accession>A0AA88D1W8</accession>